<dbReference type="InterPro" id="IPR012675">
    <property type="entry name" value="Beta-grasp_dom_sf"/>
</dbReference>
<reference evidence="8" key="2">
    <citation type="submission" date="2016-02" db="EMBL/GenBank/DDBJ databases">
        <title>Draft genome sequence of five rapidly growing Mycobacterium species.</title>
        <authorList>
            <person name="Katahira K."/>
            <person name="Gotou Y."/>
            <person name="Iida K."/>
            <person name="Ogura Y."/>
            <person name="Hayashi T."/>
        </authorList>
    </citation>
    <scope>NUCLEOTIDE SEQUENCE [LARGE SCALE GENOMIC DNA]</scope>
    <source>
        <strain evidence="8">JCM15654</strain>
    </source>
</reference>
<keyword evidence="1" id="KW-0001">2Fe-2S</keyword>
<dbReference type="SUPFAM" id="SSF54292">
    <property type="entry name" value="2Fe-2S ferredoxin-like"/>
    <property type="match status" value="1"/>
</dbReference>
<dbReference type="InterPro" id="IPR001041">
    <property type="entry name" value="2Fe-2S_ferredoxin-type"/>
</dbReference>
<dbReference type="OrthoDB" id="159930at2"/>
<evidence type="ECO:0000256" key="3">
    <source>
        <dbReference type="ARBA" id="ARBA00023002"/>
    </source>
</evidence>
<evidence type="ECO:0000259" key="6">
    <source>
        <dbReference type="PROSITE" id="PS51085"/>
    </source>
</evidence>
<keyword evidence="5" id="KW-0411">Iron-sulfur</keyword>
<dbReference type="AlphaFoldDB" id="A0A100W1M8"/>
<evidence type="ECO:0000256" key="5">
    <source>
        <dbReference type="ARBA" id="ARBA00023014"/>
    </source>
</evidence>
<dbReference type="Proteomes" id="UP000069620">
    <property type="component" value="Unassembled WGS sequence"/>
</dbReference>
<reference evidence="8" key="1">
    <citation type="journal article" date="2016" name="Genome Announc.">
        <title>Draft Genome Sequences of Five Rapidly Growing Mycobacterium Species, M. thermoresistibile, M. fortuitum subsp. acetamidolyticum, M. canariasense, M. brisbanense, and M. novocastrense.</title>
        <authorList>
            <person name="Katahira K."/>
            <person name="Ogura Y."/>
            <person name="Gotoh Y."/>
            <person name="Hayashi T."/>
        </authorList>
    </citation>
    <scope>NUCLEOTIDE SEQUENCE [LARGE SCALE GENOMIC DNA]</scope>
    <source>
        <strain evidence="8">JCM15654</strain>
    </source>
</reference>
<evidence type="ECO:0000256" key="4">
    <source>
        <dbReference type="ARBA" id="ARBA00023004"/>
    </source>
</evidence>
<dbReference type="EMBL" id="BCSX01000035">
    <property type="protein sequence ID" value="GAS89983.1"/>
    <property type="molecule type" value="Genomic_DNA"/>
</dbReference>
<dbReference type="InterPro" id="IPR051452">
    <property type="entry name" value="Diverse_Oxidoreductases"/>
</dbReference>
<protein>
    <submittedName>
        <fullName evidence="7">Ferredoxin</fullName>
    </submittedName>
</protein>
<evidence type="ECO:0000313" key="7">
    <source>
        <dbReference type="EMBL" id="GAS89983.1"/>
    </source>
</evidence>
<dbReference type="PROSITE" id="PS51085">
    <property type="entry name" value="2FE2S_FER_2"/>
    <property type="match status" value="1"/>
</dbReference>
<accession>A0A100W1M8</accession>
<dbReference type="SUPFAM" id="SSF47741">
    <property type="entry name" value="CO dehydrogenase ISP C-domain like"/>
    <property type="match status" value="1"/>
</dbReference>
<dbReference type="InterPro" id="IPR002888">
    <property type="entry name" value="2Fe-2S-bd"/>
</dbReference>
<gene>
    <name evidence="7" type="ORF">RMCB_4079</name>
</gene>
<dbReference type="GO" id="GO:0046872">
    <property type="term" value="F:metal ion binding"/>
    <property type="evidence" value="ECO:0007669"/>
    <property type="project" value="UniProtKB-KW"/>
</dbReference>
<dbReference type="Pfam" id="PF01799">
    <property type="entry name" value="Fer2_2"/>
    <property type="match status" value="1"/>
</dbReference>
<dbReference type="GO" id="GO:0016491">
    <property type="term" value="F:oxidoreductase activity"/>
    <property type="evidence" value="ECO:0007669"/>
    <property type="project" value="UniProtKB-KW"/>
</dbReference>
<dbReference type="RefSeq" id="WP_062830245.1">
    <property type="nucleotide sequence ID" value="NZ_BCSX01000035.1"/>
</dbReference>
<dbReference type="InterPro" id="IPR036884">
    <property type="entry name" value="2Fe-2S-bd_dom_sf"/>
</dbReference>
<dbReference type="GO" id="GO:0051537">
    <property type="term" value="F:2 iron, 2 sulfur cluster binding"/>
    <property type="evidence" value="ECO:0007669"/>
    <property type="project" value="UniProtKB-KW"/>
</dbReference>
<evidence type="ECO:0000256" key="1">
    <source>
        <dbReference type="ARBA" id="ARBA00022714"/>
    </source>
</evidence>
<comment type="caution">
    <text evidence="7">The sequence shown here is derived from an EMBL/GenBank/DDBJ whole genome shotgun (WGS) entry which is preliminary data.</text>
</comment>
<dbReference type="Pfam" id="PF00111">
    <property type="entry name" value="Fer2"/>
    <property type="match status" value="1"/>
</dbReference>
<sequence length="167" mass="18283">MIRTQVLLRVNDRDHEVWVRNDRTLLDVLHDDLGMPDVRYGCAEGVCGTCTVLLDGDPVSACCVYAVQAEGHEIVTLRGWSDPQDDAHPLQKCFLERGASQCGFCTPGMLLTAATLAERNPAATREEIRHELVGNLCRCTGYQAIVDAVEDYLHAPTTPQAEMGGAQ</sequence>
<dbReference type="CDD" id="cd00207">
    <property type="entry name" value="fer2"/>
    <property type="match status" value="1"/>
</dbReference>
<keyword evidence="8" id="KW-1185">Reference proteome</keyword>
<name>A0A100W1M8_9MYCO</name>
<dbReference type="InterPro" id="IPR006058">
    <property type="entry name" value="2Fe2S_fd_BS"/>
</dbReference>
<dbReference type="PANTHER" id="PTHR44379:SF8">
    <property type="entry name" value="XANTHINE DEHYDROGENASE IRON-SULFUR-BINDING SUBUNIT XDHC-RELATED"/>
    <property type="match status" value="1"/>
</dbReference>
<evidence type="ECO:0000256" key="2">
    <source>
        <dbReference type="ARBA" id="ARBA00022723"/>
    </source>
</evidence>
<dbReference type="Gene3D" id="3.10.20.30">
    <property type="match status" value="1"/>
</dbReference>
<organism evidence="7 8">
    <name type="scientific">Mycolicibacterium brisbanense</name>
    <dbReference type="NCBI Taxonomy" id="146020"/>
    <lineage>
        <taxon>Bacteria</taxon>
        <taxon>Bacillati</taxon>
        <taxon>Actinomycetota</taxon>
        <taxon>Actinomycetes</taxon>
        <taxon>Mycobacteriales</taxon>
        <taxon>Mycobacteriaceae</taxon>
        <taxon>Mycolicibacterium</taxon>
    </lineage>
</organism>
<keyword evidence="4" id="KW-0408">Iron</keyword>
<keyword evidence="2" id="KW-0479">Metal-binding</keyword>
<proteinExistence type="predicted"/>
<dbReference type="PROSITE" id="PS00197">
    <property type="entry name" value="2FE2S_FER_1"/>
    <property type="match status" value="1"/>
</dbReference>
<dbReference type="Gene3D" id="1.10.150.120">
    <property type="entry name" value="[2Fe-2S]-binding domain"/>
    <property type="match status" value="1"/>
</dbReference>
<dbReference type="PANTHER" id="PTHR44379">
    <property type="entry name" value="OXIDOREDUCTASE WITH IRON-SULFUR SUBUNIT"/>
    <property type="match status" value="1"/>
</dbReference>
<feature type="domain" description="2Fe-2S ferredoxin-type" evidence="6">
    <location>
        <begin position="4"/>
        <end position="80"/>
    </location>
</feature>
<dbReference type="InterPro" id="IPR036010">
    <property type="entry name" value="2Fe-2S_ferredoxin-like_sf"/>
</dbReference>
<evidence type="ECO:0000313" key="8">
    <source>
        <dbReference type="Proteomes" id="UP000069620"/>
    </source>
</evidence>
<keyword evidence="3" id="KW-0560">Oxidoreductase</keyword>
<dbReference type="STRING" id="146020.RMCB_4079"/>